<reference evidence="4" key="3">
    <citation type="submission" date="2015-04" db="UniProtKB">
        <authorList>
            <consortium name="EnsemblPlants"/>
        </authorList>
    </citation>
    <scope>IDENTIFICATION</scope>
    <source>
        <strain evidence="4">cv. Jemalong A17</strain>
    </source>
</reference>
<accession>A0A072VAD8</accession>
<evidence type="ECO:0000256" key="2">
    <source>
        <dbReference type="SAM" id="Phobius"/>
    </source>
</evidence>
<reference evidence="3 5" key="1">
    <citation type="journal article" date="2011" name="Nature">
        <title>The Medicago genome provides insight into the evolution of rhizobial symbioses.</title>
        <authorList>
            <person name="Young N.D."/>
            <person name="Debelle F."/>
            <person name="Oldroyd G.E."/>
            <person name="Geurts R."/>
            <person name="Cannon S.B."/>
            <person name="Udvardi M.K."/>
            <person name="Benedito V.A."/>
            <person name="Mayer K.F."/>
            <person name="Gouzy J."/>
            <person name="Schoof H."/>
            <person name="Van de Peer Y."/>
            <person name="Proost S."/>
            <person name="Cook D.R."/>
            <person name="Meyers B.C."/>
            <person name="Spannagl M."/>
            <person name="Cheung F."/>
            <person name="De Mita S."/>
            <person name="Krishnakumar V."/>
            <person name="Gundlach H."/>
            <person name="Zhou S."/>
            <person name="Mudge J."/>
            <person name="Bharti A.K."/>
            <person name="Murray J.D."/>
            <person name="Naoumkina M.A."/>
            <person name="Rosen B."/>
            <person name="Silverstein K.A."/>
            <person name="Tang H."/>
            <person name="Rombauts S."/>
            <person name="Zhao P.X."/>
            <person name="Zhou P."/>
            <person name="Barbe V."/>
            <person name="Bardou P."/>
            <person name="Bechner M."/>
            <person name="Bellec A."/>
            <person name="Berger A."/>
            <person name="Berges H."/>
            <person name="Bidwell S."/>
            <person name="Bisseling T."/>
            <person name="Choisne N."/>
            <person name="Couloux A."/>
            <person name="Denny R."/>
            <person name="Deshpande S."/>
            <person name="Dai X."/>
            <person name="Doyle J.J."/>
            <person name="Dudez A.M."/>
            <person name="Farmer A.D."/>
            <person name="Fouteau S."/>
            <person name="Franken C."/>
            <person name="Gibelin C."/>
            <person name="Gish J."/>
            <person name="Goldstein S."/>
            <person name="Gonzalez A.J."/>
            <person name="Green P.J."/>
            <person name="Hallab A."/>
            <person name="Hartog M."/>
            <person name="Hua A."/>
            <person name="Humphray S.J."/>
            <person name="Jeong D.H."/>
            <person name="Jing Y."/>
            <person name="Jocker A."/>
            <person name="Kenton S.M."/>
            <person name="Kim D.J."/>
            <person name="Klee K."/>
            <person name="Lai H."/>
            <person name="Lang C."/>
            <person name="Lin S."/>
            <person name="Macmil S.L."/>
            <person name="Magdelenat G."/>
            <person name="Matthews L."/>
            <person name="McCorrison J."/>
            <person name="Monaghan E.L."/>
            <person name="Mun J.H."/>
            <person name="Najar F.Z."/>
            <person name="Nicholson C."/>
            <person name="Noirot C."/>
            <person name="O'Bleness M."/>
            <person name="Paule C.R."/>
            <person name="Poulain J."/>
            <person name="Prion F."/>
            <person name="Qin B."/>
            <person name="Qu C."/>
            <person name="Retzel E.F."/>
            <person name="Riddle C."/>
            <person name="Sallet E."/>
            <person name="Samain S."/>
            <person name="Samson N."/>
            <person name="Sanders I."/>
            <person name="Saurat O."/>
            <person name="Scarpelli C."/>
            <person name="Schiex T."/>
            <person name="Segurens B."/>
            <person name="Severin A.J."/>
            <person name="Sherrier D.J."/>
            <person name="Shi R."/>
            <person name="Sims S."/>
            <person name="Singer S.R."/>
            <person name="Sinharoy S."/>
            <person name="Sterck L."/>
            <person name="Viollet A."/>
            <person name="Wang B.B."/>
            <person name="Wang K."/>
            <person name="Wang M."/>
            <person name="Wang X."/>
            <person name="Warfsmann J."/>
            <person name="Weissenbach J."/>
            <person name="White D.D."/>
            <person name="White J.D."/>
            <person name="Wiley G.B."/>
            <person name="Wincker P."/>
            <person name="Xing Y."/>
            <person name="Yang L."/>
            <person name="Yao Z."/>
            <person name="Ying F."/>
            <person name="Zhai J."/>
            <person name="Zhou L."/>
            <person name="Zuber A."/>
            <person name="Denarie J."/>
            <person name="Dixon R.A."/>
            <person name="May G.D."/>
            <person name="Schwartz D.C."/>
            <person name="Rogers J."/>
            <person name="Quetier F."/>
            <person name="Town C.D."/>
            <person name="Roe B.A."/>
        </authorList>
    </citation>
    <scope>NUCLEOTIDE SEQUENCE [LARGE SCALE GENOMIC DNA]</scope>
    <source>
        <strain evidence="3">A17</strain>
        <strain evidence="4 5">cv. Jemalong A17</strain>
    </source>
</reference>
<evidence type="ECO:0000313" key="4">
    <source>
        <dbReference type="EnsemblPlants" id="KEH38333"/>
    </source>
</evidence>
<evidence type="ECO:0000256" key="1">
    <source>
        <dbReference type="SAM" id="MobiDB-lite"/>
    </source>
</evidence>
<dbReference type="EnsemblPlants" id="KEH38333">
    <property type="protein sequence ID" value="KEH38333"/>
    <property type="gene ID" value="MTR_2g069245"/>
</dbReference>
<feature type="region of interest" description="Disordered" evidence="1">
    <location>
        <begin position="39"/>
        <end position="123"/>
    </location>
</feature>
<organism evidence="3 5">
    <name type="scientific">Medicago truncatula</name>
    <name type="common">Barrel medic</name>
    <name type="synonym">Medicago tribuloides</name>
    <dbReference type="NCBI Taxonomy" id="3880"/>
    <lineage>
        <taxon>Eukaryota</taxon>
        <taxon>Viridiplantae</taxon>
        <taxon>Streptophyta</taxon>
        <taxon>Embryophyta</taxon>
        <taxon>Tracheophyta</taxon>
        <taxon>Spermatophyta</taxon>
        <taxon>Magnoliopsida</taxon>
        <taxon>eudicotyledons</taxon>
        <taxon>Gunneridae</taxon>
        <taxon>Pentapetalae</taxon>
        <taxon>rosids</taxon>
        <taxon>fabids</taxon>
        <taxon>Fabales</taxon>
        <taxon>Fabaceae</taxon>
        <taxon>Papilionoideae</taxon>
        <taxon>50 kb inversion clade</taxon>
        <taxon>NPAAA clade</taxon>
        <taxon>Hologalegina</taxon>
        <taxon>IRL clade</taxon>
        <taxon>Trifolieae</taxon>
        <taxon>Medicago</taxon>
    </lineage>
</organism>
<evidence type="ECO:0000313" key="5">
    <source>
        <dbReference type="Proteomes" id="UP000002051"/>
    </source>
</evidence>
<keyword evidence="2" id="KW-1133">Transmembrane helix</keyword>
<name>A0A072VAD8_MEDTR</name>
<dbReference type="EMBL" id="CM001218">
    <property type="protein sequence ID" value="KEH38333.1"/>
    <property type="molecule type" value="Genomic_DNA"/>
</dbReference>
<gene>
    <name evidence="3" type="ordered locus">MTR_2g069245</name>
</gene>
<keyword evidence="2" id="KW-0472">Membrane</keyword>
<dbReference type="Proteomes" id="UP000002051">
    <property type="component" value="Chromosome 2"/>
</dbReference>
<dbReference type="HOGENOM" id="CLU_2018599_0_0_1"/>
<feature type="compositionally biased region" description="Basic and acidic residues" evidence="1">
    <location>
        <begin position="66"/>
        <end position="87"/>
    </location>
</feature>
<feature type="compositionally biased region" description="Basic residues" evidence="1">
    <location>
        <begin position="113"/>
        <end position="123"/>
    </location>
</feature>
<dbReference type="PaxDb" id="3880-AES66431"/>
<dbReference type="ExpressionAtlas" id="A0A072VAD8">
    <property type="expression patterns" value="differential"/>
</dbReference>
<keyword evidence="5" id="KW-1185">Reference proteome</keyword>
<reference evidence="3 5" key="2">
    <citation type="journal article" date="2014" name="BMC Genomics">
        <title>An improved genome release (version Mt4.0) for the model legume Medicago truncatula.</title>
        <authorList>
            <person name="Tang H."/>
            <person name="Krishnakumar V."/>
            <person name="Bidwell S."/>
            <person name="Rosen B."/>
            <person name="Chan A."/>
            <person name="Zhou S."/>
            <person name="Gentzbittel L."/>
            <person name="Childs K.L."/>
            <person name="Yandell M."/>
            <person name="Gundlach H."/>
            <person name="Mayer K.F."/>
            <person name="Schwartz D.C."/>
            <person name="Town C.D."/>
        </authorList>
    </citation>
    <scope>GENOME REANNOTATION</scope>
    <source>
        <strain evidence="3">A17</strain>
        <strain evidence="4 5">cv. Jemalong A17</strain>
    </source>
</reference>
<proteinExistence type="predicted"/>
<dbReference type="AlphaFoldDB" id="A0A072VAD8"/>
<feature type="transmembrane region" description="Helical" evidence="2">
    <location>
        <begin position="6"/>
        <end position="23"/>
    </location>
</feature>
<keyword evidence="2" id="KW-0812">Transmembrane</keyword>
<sequence>MKIKPFIYMFFICALILNSIVVIESSKCENQYLFGAREESKTNTGIDGLTDSEGRRQNGGGNGRGAKGEGERNGSVKDNGGRTDNKRSGRIGEGWHLRGPIDSGGGFNSKNKNGGRTRRGRLP</sequence>
<evidence type="ECO:0000313" key="3">
    <source>
        <dbReference type="EMBL" id="KEH38333.1"/>
    </source>
</evidence>
<protein>
    <submittedName>
        <fullName evidence="3">Nodule-specific Glycine Rich Peptide</fullName>
    </submittedName>
</protein>